<dbReference type="InParanoid" id="A0A6P7F9X1"/>
<feature type="domain" description="DOP1-like C-terminal" evidence="6">
    <location>
        <begin position="2237"/>
        <end position="2714"/>
    </location>
</feature>
<dbReference type="PANTHER" id="PTHR14042:SF24">
    <property type="entry name" value="PROTEIN DOPEY-1 HOMOLOG"/>
    <property type="match status" value="1"/>
</dbReference>
<dbReference type="Pfam" id="PF24601">
    <property type="entry name" value="TPR_DOP1"/>
    <property type="match status" value="1"/>
</dbReference>
<reference evidence="8" key="1">
    <citation type="submission" date="2025-08" db="UniProtKB">
        <authorList>
            <consortium name="RefSeq"/>
        </authorList>
    </citation>
    <scope>IDENTIFICATION</scope>
    <source>
        <tissue evidence="8">Whole insect</tissue>
    </source>
</reference>
<evidence type="ECO:0000256" key="1">
    <source>
        <dbReference type="ARBA" id="ARBA00022448"/>
    </source>
</evidence>
<dbReference type="InterPro" id="IPR056457">
    <property type="entry name" value="DOP1_C"/>
</dbReference>
<feature type="compositionally biased region" description="Basic and acidic residues" evidence="4">
    <location>
        <begin position="581"/>
        <end position="595"/>
    </location>
</feature>
<dbReference type="OrthoDB" id="297643at2759"/>
<name>A0A6P7F9X1_DIAVI</name>
<protein>
    <submittedName>
        <fullName evidence="8">Protein dopey-1 homolog</fullName>
    </submittedName>
</protein>
<dbReference type="Pfam" id="PF24598">
    <property type="entry name" value="DOP1_C"/>
    <property type="match status" value="1"/>
</dbReference>
<feature type="region of interest" description="Disordered" evidence="4">
    <location>
        <begin position="1843"/>
        <end position="1875"/>
    </location>
</feature>
<feature type="region of interest" description="Disordered" evidence="4">
    <location>
        <begin position="1146"/>
        <end position="1202"/>
    </location>
</feature>
<dbReference type="GO" id="GO:0005768">
    <property type="term" value="C:endosome"/>
    <property type="evidence" value="ECO:0007669"/>
    <property type="project" value="TreeGrafter"/>
</dbReference>
<dbReference type="GO" id="GO:0005829">
    <property type="term" value="C:cytosol"/>
    <property type="evidence" value="ECO:0007669"/>
    <property type="project" value="GOC"/>
</dbReference>
<feature type="compositionally biased region" description="Low complexity" evidence="4">
    <location>
        <begin position="1159"/>
        <end position="1174"/>
    </location>
</feature>
<dbReference type="GO" id="GO:0005802">
    <property type="term" value="C:trans-Golgi network"/>
    <property type="evidence" value="ECO:0007669"/>
    <property type="project" value="TreeGrafter"/>
</dbReference>
<dbReference type="GO" id="GO:0015031">
    <property type="term" value="P:protein transport"/>
    <property type="evidence" value="ECO:0007669"/>
    <property type="project" value="UniProtKB-KW"/>
</dbReference>
<organism evidence="8">
    <name type="scientific">Diabrotica virgifera virgifera</name>
    <name type="common">western corn rootworm</name>
    <dbReference type="NCBI Taxonomy" id="50390"/>
    <lineage>
        <taxon>Eukaryota</taxon>
        <taxon>Metazoa</taxon>
        <taxon>Ecdysozoa</taxon>
        <taxon>Arthropoda</taxon>
        <taxon>Hexapoda</taxon>
        <taxon>Insecta</taxon>
        <taxon>Pterygota</taxon>
        <taxon>Neoptera</taxon>
        <taxon>Endopterygota</taxon>
        <taxon>Coleoptera</taxon>
        <taxon>Polyphaga</taxon>
        <taxon>Cucujiformia</taxon>
        <taxon>Chrysomeloidea</taxon>
        <taxon>Chrysomelidae</taxon>
        <taxon>Galerucinae</taxon>
        <taxon>Diabroticina</taxon>
        <taxon>Diabroticites</taxon>
        <taxon>Diabrotica</taxon>
    </lineage>
</organism>
<evidence type="ECO:0000259" key="6">
    <source>
        <dbReference type="Pfam" id="PF24598"/>
    </source>
</evidence>
<keyword evidence="2" id="KW-0653">Protein transport</keyword>
<feature type="domain" description="DOP1-like TPR" evidence="7">
    <location>
        <begin position="1349"/>
        <end position="1689"/>
    </location>
</feature>
<feature type="region of interest" description="Disordered" evidence="4">
    <location>
        <begin position="1105"/>
        <end position="1131"/>
    </location>
</feature>
<sequence length="2766" mass="315962">MTTVAMEEYELMKDSKYRLYVAAIDKALKNFEYTSEWADLISALGKLNKVLLSYTKFPVIPRRIKISKRLAQCMHPALPSGVHLKALDTYDIIFRCMGTNRLACELFIYSAGLFPLMGHAAMNIRPTLLTIYETHFIPLGDRLRPALSGFLSGILLGLDTGTDHFDRTNLLLENVCEGVESPYFYTCIWQCVANNSPVRLPAISYVLAHYSRKLSMEDQLFLMGNDIGLMVSGLSAAVQDSSVLVQRSALDLLMVCFPMNNQQLLYADMVRLVTAALTTILRRDMSLNRRLYSWLLGSEINNLLALQSENELEEEPAPEQHILAYDLLNDALKIILKKCSTETPIDIKPYRLLISLFDKPQIGTVILDNILCDVFRTLYLSCWYQQKNKNSAIRCVSFTGDLTSLKNEENVLSKQFVIKNCPELIKNANLLFNTLQRHYIWSYIEKLFVEAVRNIKTYKYRDRNQVSEIGSGPPHILELCILTDFLLDIIPIESYTENTNNILPNLFWKLVSTVKSNVADLNQHEISESLQLCTKILSKIQPDTLMQNTSVQNQSLDITLNDLSEKTLENSVNLEDSTENGETRILEKSKSDSKINENLNNFSKNELTVGENNRERSYSNQMLKKKEKTSPRIDKKSKNKKSKSTSRLDESKNEADDSMSSENNTPVPDKRPLTVIETVEPLPKIAKVENKHFIKCLEEYKSFYTHFIKVKLLPNTDIKSVVQSLTCDKDSRTVRLVTLLGARLQENYKCDFNPIDISNFITKNKILSLSNATSRKSESDYERAMGIASNILLEFSAFPNLLIAEEESKLPTWVESLIVVACCKDSSRENQLTAMNTLLEIFSLANNSICSRKIYCNTNILITGILDVIYVKYIEENTVVIEEMCQILWKLLGTLSNQNQLMLCVTLLYQIHNIFDNTMFVENVINTYLTHENINVLAIKQFFLLWHLGRDLNIKTSPNKPNIRNFDRSLLKILDNLQNKETPNLQLISESFLTHSLLHNDIARIINPILLKLLASNTARVSIRHVNIADSDSQSDITKDEHTRMDNIQSKKIYAVSNVNGNIMYHVTDSPSPRPSKKRWFTFSKAGKRYSSSVINMTTSINEDSNNVVTRKNRDFKGVTNSPKSEKTPKNVKLIINPLSSKEIYPTGLDGSYTKRDSNSSLESISSSNESPTSYDDSLSKCYTPERLTNGERDSGFDSLKNKSSLELSNDRDYRAILESIEPIADGVVEAVNDGVNVTKIPKSQSFDEHINAAKTTDMESSLVQSWSYCISDSDNLHASSELEISKSAEDFFRKNEEKIIVGEILNEIIDRVCSEYIDDDIDGAAIRPTDLDLRKMNQQTPKNVALYPIHSHLCLYYEIFDSNQIIYGLQTLKNCINSNPQLFIKCLATSGIKDLKSNEILNLLARHRKSLLGYGFTGDLSNDYVNFYRGYMFLDVIIIICLNYSRTFFPFLDDSSLITEEMNNNLKIQLESLDILNIIMKKLIIMVAENSKGFSSYIADLLVKCKLQKILLNCLLISVRNFDDEMTFAEEILAYNNFQLCDNNNRIGEHVEAYQLQILRLINSLIILEHKVFSRKGSGESSTNGEVNSSIVLIPQQQIFLSAVMSALRQQSIKYLHENWLYMITSCLPYFGDNLKQISISVIHQICDNVEKIATNYNMPELENELCSDYAVTQLEALTMLCHYCLLDSSQTVNQNVPTNSTTPLTNPGEIINNLFNVFFSPLGSDINFSSKQNSDHYQSARKTILSHMPRIISSVAKLWQTIVNLENDYNGVYGNSKIVKQQLLEFLSPISVHHSTSFLAAISVAWYERRNPFSSVKTLAKQNKELVSKLKEFKEKNAKTRLTKNCEKNDPDFVIPSSPSSSTSESENEEPRRPSIIIQQNIVICPENTINTNSNNNNQYNVIDLVTEIVDNMIDAAIEQSENRKASLYTKSGQLRKRRRFSMSLQSRKKQKLEDKKNKFLLKNPCGSKCKKCCNKKISEAQRANIHLSFWQLTNLEQKTFVLNMTEKKNAKRKVSLNSRRSMSFTYRLKDDNGKIQEVCKIFFLATLGYLPNNDRIIRSAFSSTTTSQLKAKKSQRGTASSSKKIDRSIIREHIESFKPTISHYRREHAPNRRYLPSDITIVIMYKDFKEKHPTINFSYYLYREVVSKMNISFAALGHEECFSCAAFKNHKNNTNHDPENIENDCAECDSWNKHIEKANSARHQYQIDAEADNPNTLACSADLQKLPNIFCVYSYMRNASSTQLFEAWGSLLALIREGCSLAPPAQFLLAAILHEIMIKCCPLEEKKDQKDLQDVTAKLIDCVSQVCGSCLEQTTWLRRNFAVKEQDEDSTPDSNIISDTFVNSNHNVQAQLLLSEILAPILDICFGSSEKDKVNNILISLMCNIVPYLKTHTVKNMPSFGACSKLLSSLSSYQYTRKAWKKDVFDLLLDNTLFQMEYSCMKYWRIIVDNLMTHDNTTFRDLMNRVSMNQSGSLNIFSSREQEYEQKAQLLKRLAYVIFCSEMDQYAKYMPDIQEQLTSSLRLSVPGVQAQVFMCFRVILIRMSPLHVTSLWPIIISEMLQVFLQIEQELSTDTEEFRSNNSSHIKLMSSLDASWATNSSNGLHALGHPHWLRLQLATAKLLDLTLLLPATTLPQFQMYRWAFVGDDLNKKANTQLNQIPFSPHVVRIAELMDKKYPETHIDYLPMNRNELLLTMNSITQLKDLHGFFKTLRTCSDRHRTDCSKFSATDHLYNSERQTDKHLETVLEKIDKVVEMDFLDRIPR</sequence>
<dbReference type="InterPro" id="IPR040314">
    <property type="entry name" value="DOP1"/>
</dbReference>
<dbReference type="InterPro" id="IPR007249">
    <property type="entry name" value="DOP1_N"/>
</dbReference>
<feature type="domain" description="DOP1 N-terminal" evidence="5">
    <location>
        <begin position="14"/>
        <end position="299"/>
    </location>
</feature>
<feature type="compositionally biased region" description="Basic and acidic residues" evidence="4">
    <location>
        <begin position="646"/>
        <end position="655"/>
    </location>
</feature>
<dbReference type="GO" id="GO:0006895">
    <property type="term" value="P:Golgi to endosome transport"/>
    <property type="evidence" value="ECO:0007669"/>
    <property type="project" value="InterPro"/>
</dbReference>
<evidence type="ECO:0000256" key="3">
    <source>
        <dbReference type="ARBA" id="ARBA00046326"/>
    </source>
</evidence>
<proteinExistence type="inferred from homology"/>
<feature type="region of interest" description="Disordered" evidence="4">
    <location>
        <begin position="571"/>
        <end position="672"/>
    </location>
</feature>
<keyword evidence="1" id="KW-0813">Transport</keyword>
<evidence type="ECO:0000256" key="2">
    <source>
        <dbReference type="ARBA" id="ARBA00022927"/>
    </source>
</evidence>
<feature type="compositionally biased region" description="Low complexity" evidence="4">
    <location>
        <begin position="1858"/>
        <end position="1867"/>
    </location>
</feature>
<feature type="compositionally biased region" description="Polar residues" evidence="4">
    <location>
        <begin position="596"/>
        <end position="606"/>
    </location>
</feature>
<evidence type="ECO:0000256" key="4">
    <source>
        <dbReference type="SAM" id="MobiDB-lite"/>
    </source>
</evidence>
<evidence type="ECO:0000259" key="7">
    <source>
        <dbReference type="Pfam" id="PF24601"/>
    </source>
</evidence>
<dbReference type="FunCoup" id="A0A6P7F9X1">
    <property type="interactions" value="1034"/>
</dbReference>
<evidence type="ECO:0000313" key="8">
    <source>
        <dbReference type="RefSeq" id="XP_028131592.1"/>
    </source>
</evidence>
<evidence type="ECO:0000259" key="5">
    <source>
        <dbReference type="Pfam" id="PF04118"/>
    </source>
</evidence>
<dbReference type="PANTHER" id="PTHR14042">
    <property type="entry name" value="DOPEY-RELATED"/>
    <property type="match status" value="1"/>
</dbReference>
<gene>
    <name evidence="8" type="primary">LOC114327250</name>
</gene>
<feature type="compositionally biased region" description="Basic and acidic residues" evidence="4">
    <location>
        <begin position="1843"/>
        <end position="1853"/>
    </location>
</feature>
<dbReference type="RefSeq" id="XP_028131592.1">
    <property type="nucleotide sequence ID" value="XM_028275791.1"/>
</dbReference>
<comment type="similarity">
    <text evidence="3">Belongs to the DOP1 family.</text>
</comment>
<dbReference type="InterPro" id="IPR056459">
    <property type="entry name" value="TPR_DOP1"/>
</dbReference>
<dbReference type="Pfam" id="PF04118">
    <property type="entry name" value="Dopey_N"/>
    <property type="match status" value="1"/>
</dbReference>
<accession>A0A6P7F9X1</accession>